<name>A0AAD6X3B2_9AGAR</name>
<evidence type="ECO:0000313" key="2">
    <source>
        <dbReference type="Proteomes" id="UP001218188"/>
    </source>
</evidence>
<dbReference type="AlphaFoldDB" id="A0AAD6X3B2"/>
<keyword evidence="2" id="KW-1185">Reference proteome</keyword>
<dbReference type="EMBL" id="JARJCM010000089">
    <property type="protein sequence ID" value="KAJ7030639.1"/>
    <property type="molecule type" value="Genomic_DNA"/>
</dbReference>
<reference evidence="1" key="1">
    <citation type="submission" date="2023-03" db="EMBL/GenBank/DDBJ databases">
        <title>Massive genome expansion in bonnet fungi (Mycena s.s.) driven by repeated elements and novel gene families across ecological guilds.</title>
        <authorList>
            <consortium name="Lawrence Berkeley National Laboratory"/>
            <person name="Harder C.B."/>
            <person name="Miyauchi S."/>
            <person name="Viragh M."/>
            <person name="Kuo A."/>
            <person name="Thoen E."/>
            <person name="Andreopoulos B."/>
            <person name="Lu D."/>
            <person name="Skrede I."/>
            <person name="Drula E."/>
            <person name="Henrissat B."/>
            <person name="Morin E."/>
            <person name="Kohler A."/>
            <person name="Barry K."/>
            <person name="LaButti K."/>
            <person name="Morin E."/>
            <person name="Salamov A."/>
            <person name="Lipzen A."/>
            <person name="Mereny Z."/>
            <person name="Hegedus B."/>
            <person name="Baldrian P."/>
            <person name="Stursova M."/>
            <person name="Weitz H."/>
            <person name="Taylor A."/>
            <person name="Grigoriev I.V."/>
            <person name="Nagy L.G."/>
            <person name="Martin F."/>
            <person name="Kauserud H."/>
        </authorList>
    </citation>
    <scope>NUCLEOTIDE SEQUENCE</scope>
    <source>
        <strain evidence="1">CBHHK200</strain>
    </source>
</reference>
<protein>
    <submittedName>
        <fullName evidence="1">Uncharacterized protein</fullName>
    </submittedName>
</protein>
<sequence length="408" mass="45066">MSSTANLPILTLVSSPLLISTERPTEREIDRNALVAIAPDRETLFTGKKSIDEIRQLLKLRTGPTERHWLYQTKRRTNVDFRDATARTSTLIHRVNKADENTPVDASTPVRRVLSTASLNRAPMPMARIENGIPVGREASGVTVWGSFVLSTPNKLISPRPLGPTHILVVHTRPLSVSKQGKSSLPRGRDAAFPNMDIPINDLLFFLSTPNLLTVDGHCPLPHRLHKELPRALLHVPHLETFHEAVVFIHTMNQAEMFRALIPQWMRDLMHPLPIATPVGKDTASIFSPKKSRGPASLFSMLSSSKLASSASSTYSVETTSSGMSVHSNDFVERADAIARDIVESLPFFSDEDPTKDELLHTIATLNALKTNLAFLGYIGKTVWDELETSLDVLTRALIHRAAVLGEA</sequence>
<evidence type="ECO:0000313" key="1">
    <source>
        <dbReference type="EMBL" id="KAJ7030639.1"/>
    </source>
</evidence>
<comment type="caution">
    <text evidence="1">The sequence shown here is derived from an EMBL/GenBank/DDBJ whole genome shotgun (WGS) entry which is preliminary data.</text>
</comment>
<organism evidence="1 2">
    <name type="scientific">Mycena alexandri</name>
    <dbReference type="NCBI Taxonomy" id="1745969"/>
    <lineage>
        <taxon>Eukaryota</taxon>
        <taxon>Fungi</taxon>
        <taxon>Dikarya</taxon>
        <taxon>Basidiomycota</taxon>
        <taxon>Agaricomycotina</taxon>
        <taxon>Agaricomycetes</taxon>
        <taxon>Agaricomycetidae</taxon>
        <taxon>Agaricales</taxon>
        <taxon>Marasmiineae</taxon>
        <taxon>Mycenaceae</taxon>
        <taxon>Mycena</taxon>
    </lineage>
</organism>
<gene>
    <name evidence="1" type="ORF">C8F04DRAFT_1005701</name>
</gene>
<dbReference type="Proteomes" id="UP001218188">
    <property type="component" value="Unassembled WGS sequence"/>
</dbReference>
<accession>A0AAD6X3B2</accession>
<proteinExistence type="predicted"/>